<dbReference type="InterPro" id="IPR030678">
    <property type="entry name" value="Peptide/Ni-bd"/>
</dbReference>
<gene>
    <name evidence="6" type="ORF">A2397_04375</name>
</gene>
<dbReference type="Gene3D" id="3.10.105.10">
    <property type="entry name" value="Dipeptide-binding Protein, Domain 3"/>
    <property type="match status" value="1"/>
</dbReference>
<protein>
    <recommendedName>
        <fullName evidence="5">Solute-binding protein family 5 domain-containing protein</fullName>
    </recommendedName>
</protein>
<dbReference type="EMBL" id="MEXR01000037">
    <property type="protein sequence ID" value="OGD09190.1"/>
    <property type="molecule type" value="Genomic_DNA"/>
</dbReference>
<dbReference type="STRING" id="1797263.A2397_04375"/>
<dbReference type="InterPro" id="IPR039424">
    <property type="entry name" value="SBP_5"/>
</dbReference>
<dbReference type="InterPro" id="IPR000914">
    <property type="entry name" value="SBP_5_dom"/>
</dbReference>
<organism evidence="6 7">
    <name type="scientific">Candidatus Amesbacteria bacterium RIFOXYB1_FULL_44_23</name>
    <dbReference type="NCBI Taxonomy" id="1797263"/>
    <lineage>
        <taxon>Bacteria</taxon>
        <taxon>Candidatus Amesiibacteriota</taxon>
    </lineage>
</organism>
<dbReference type="SUPFAM" id="SSF53850">
    <property type="entry name" value="Periplasmic binding protein-like II"/>
    <property type="match status" value="1"/>
</dbReference>
<keyword evidence="4" id="KW-1133">Transmembrane helix</keyword>
<comment type="caution">
    <text evidence="6">The sequence shown here is derived from an EMBL/GenBank/DDBJ whole genome shotgun (WGS) entry which is preliminary data.</text>
</comment>
<dbReference type="GO" id="GO:0015833">
    <property type="term" value="P:peptide transport"/>
    <property type="evidence" value="ECO:0007669"/>
    <property type="project" value="TreeGrafter"/>
</dbReference>
<accession>A0A1F4ZSG1</accession>
<comment type="similarity">
    <text evidence="1">Belongs to the bacterial solute-binding protein 5 family.</text>
</comment>
<reference evidence="6 7" key="1">
    <citation type="journal article" date="2016" name="Nat. Commun.">
        <title>Thousands of microbial genomes shed light on interconnected biogeochemical processes in an aquifer system.</title>
        <authorList>
            <person name="Anantharaman K."/>
            <person name="Brown C.T."/>
            <person name="Hug L.A."/>
            <person name="Sharon I."/>
            <person name="Castelle C.J."/>
            <person name="Probst A.J."/>
            <person name="Thomas B.C."/>
            <person name="Singh A."/>
            <person name="Wilkins M.J."/>
            <person name="Karaoz U."/>
            <person name="Brodie E.L."/>
            <person name="Williams K.H."/>
            <person name="Hubbard S.S."/>
            <person name="Banfield J.F."/>
        </authorList>
    </citation>
    <scope>NUCLEOTIDE SEQUENCE [LARGE SCALE GENOMIC DNA]</scope>
</reference>
<feature type="transmembrane region" description="Helical" evidence="4">
    <location>
        <begin position="20"/>
        <end position="41"/>
    </location>
</feature>
<keyword evidence="2" id="KW-0813">Transport</keyword>
<dbReference type="Gene3D" id="3.40.190.10">
    <property type="entry name" value="Periplasmic binding protein-like II"/>
    <property type="match status" value="1"/>
</dbReference>
<dbReference type="Proteomes" id="UP000176424">
    <property type="component" value="Unassembled WGS sequence"/>
</dbReference>
<dbReference type="PANTHER" id="PTHR30290:SF9">
    <property type="entry name" value="OLIGOPEPTIDE-BINDING PROTEIN APPA"/>
    <property type="match status" value="1"/>
</dbReference>
<dbReference type="PIRSF" id="PIRSF002741">
    <property type="entry name" value="MppA"/>
    <property type="match status" value="1"/>
</dbReference>
<evidence type="ECO:0000259" key="5">
    <source>
        <dbReference type="Pfam" id="PF00496"/>
    </source>
</evidence>
<evidence type="ECO:0000313" key="6">
    <source>
        <dbReference type="EMBL" id="OGD09190.1"/>
    </source>
</evidence>
<dbReference type="Pfam" id="PF00496">
    <property type="entry name" value="SBP_bac_5"/>
    <property type="match status" value="1"/>
</dbReference>
<proteinExistence type="inferred from homology"/>
<sequence>MNKKFRFYFRFLVALVSKYFPYLILGAILAITGFFIFIRIIQYLPQFRYTKRIAVIGKYTLSELPSSVLSKISIGLTTVDEWQMPVSGIAKSWEIGNSGKTYTFTLNPQIDWQDKTAIISQDIRYQFRDANISYPDDSRIVFELKDPFSPLPALLSRPVVKVINPGLFKPTRILGAGEYAVTSFKLNGGILESLTLKPVNTQNRLPVLLYHFYPSTNLALTAFKLGLVNSVENLWETTELSQWPNLSTSSQVLYDRYVGLFMNTTSPVFSGQSGKNLRTAIAYAIDKTRFENRSAGPISPNNWAYNPDIKKFIQDATRSAQLLEKVEKIPEKIILHTVPAYLEIAEQIQKDLQAVKLQTEIQVTQEIPEDFEALVIAQALPLDPDQYNFWHSTQDNTNLTNLNNPRIDKLLEDGRKTYDQAARKKIYQDFQKYLVEEVPAVFLFYPQTYTISKN</sequence>
<evidence type="ECO:0000313" key="7">
    <source>
        <dbReference type="Proteomes" id="UP000176424"/>
    </source>
</evidence>
<evidence type="ECO:0000256" key="4">
    <source>
        <dbReference type="SAM" id="Phobius"/>
    </source>
</evidence>
<dbReference type="GO" id="GO:1904680">
    <property type="term" value="F:peptide transmembrane transporter activity"/>
    <property type="evidence" value="ECO:0007669"/>
    <property type="project" value="TreeGrafter"/>
</dbReference>
<dbReference type="GO" id="GO:0043190">
    <property type="term" value="C:ATP-binding cassette (ABC) transporter complex"/>
    <property type="evidence" value="ECO:0007669"/>
    <property type="project" value="InterPro"/>
</dbReference>
<dbReference type="GO" id="GO:0042597">
    <property type="term" value="C:periplasmic space"/>
    <property type="evidence" value="ECO:0007669"/>
    <property type="project" value="UniProtKB-ARBA"/>
</dbReference>
<dbReference type="AlphaFoldDB" id="A0A1F4ZSG1"/>
<dbReference type="Gene3D" id="3.90.76.10">
    <property type="entry name" value="Dipeptide-binding Protein, Domain 1"/>
    <property type="match status" value="1"/>
</dbReference>
<keyword evidence="3" id="KW-0732">Signal</keyword>
<dbReference type="PANTHER" id="PTHR30290">
    <property type="entry name" value="PERIPLASMIC BINDING COMPONENT OF ABC TRANSPORTER"/>
    <property type="match status" value="1"/>
</dbReference>
<keyword evidence="4" id="KW-0472">Membrane</keyword>
<name>A0A1F4ZSG1_9BACT</name>
<keyword evidence="4" id="KW-0812">Transmembrane</keyword>
<feature type="domain" description="Solute-binding protein family 5" evidence="5">
    <location>
        <begin position="130"/>
        <end position="366"/>
    </location>
</feature>
<evidence type="ECO:0000256" key="2">
    <source>
        <dbReference type="ARBA" id="ARBA00022448"/>
    </source>
</evidence>
<evidence type="ECO:0000256" key="3">
    <source>
        <dbReference type="ARBA" id="ARBA00022729"/>
    </source>
</evidence>
<evidence type="ECO:0000256" key="1">
    <source>
        <dbReference type="ARBA" id="ARBA00005695"/>
    </source>
</evidence>